<evidence type="ECO:0000256" key="2">
    <source>
        <dbReference type="ARBA" id="ARBA00022722"/>
    </source>
</evidence>
<keyword evidence="5" id="KW-0460">Magnesium</keyword>
<evidence type="ECO:0000256" key="3">
    <source>
        <dbReference type="ARBA" id="ARBA00022723"/>
    </source>
</evidence>
<keyword evidence="8" id="KW-1185">Reference proteome</keyword>
<evidence type="ECO:0000256" key="4">
    <source>
        <dbReference type="ARBA" id="ARBA00022801"/>
    </source>
</evidence>
<dbReference type="InterPro" id="IPR002716">
    <property type="entry name" value="PIN_dom"/>
</dbReference>
<reference evidence="8" key="1">
    <citation type="submission" date="2016-10" db="EMBL/GenBank/DDBJ databases">
        <authorList>
            <person name="Varghese N."/>
            <person name="Submissions S."/>
        </authorList>
    </citation>
    <scope>NUCLEOTIDE SEQUENCE [LARGE SCALE GENOMIC DNA]</scope>
    <source>
        <strain evidence="8">CGMCC 1.6992</strain>
    </source>
</reference>
<evidence type="ECO:0000313" key="7">
    <source>
        <dbReference type="EMBL" id="SDF54921.1"/>
    </source>
</evidence>
<sequence>MPPSPVRLRRLFLDANVLFAACWQEGRARALLELAPKAKVLLLTSPHALEEARRNLEAKRPEALDCLQGIRGRVQTVPEAPTALVRKALAGGLPLKDAPILAAAWSAGAEALVTGDRRHFGHLMGRRVRGLWVVSLAEALAGVMDLLEGKG</sequence>
<dbReference type="AlphaFoldDB" id="A0A1G7LZU9"/>
<keyword evidence="2 5" id="KW-0540">Nuclease</keyword>
<keyword evidence="3 5" id="KW-0479">Metal-binding</keyword>
<name>A0A1G7LZU9_9DEIN</name>
<gene>
    <name evidence="5" type="primary">vapC</name>
    <name evidence="7" type="ORF">SAMN04488243_1882</name>
</gene>
<dbReference type="GO" id="GO:0004540">
    <property type="term" value="F:RNA nuclease activity"/>
    <property type="evidence" value="ECO:0007669"/>
    <property type="project" value="InterPro"/>
</dbReference>
<comment type="similarity">
    <text evidence="5">Belongs to the PINc/VapC protein family.</text>
</comment>
<feature type="binding site" evidence="5">
    <location>
        <position position="97"/>
    </location>
    <ligand>
        <name>Mg(2+)</name>
        <dbReference type="ChEBI" id="CHEBI:18420"/>
    </ligand>
</feature>
<dbReference type="HAMAP" id="MF_00265">
    <property type="entry name" value="VapC_Nob1"/>
    <property type="match status" value="1"/>
</dbReference>
<dbReference type="Pfam" id="PF13470">
    <property type="entry name" value="PIN_3"/>
    <property type="match status" value="1"/>
</dbReference>
<evidence type="ECO:0000259" key="6">
    <source>
        <dbReference type="Pfam" id="PF13470"/>
    </source>
</evidence>
<dbReference type="Proteomes" id="UP000199446">
    <property type="component" value="Unassembled WGS sequence"/>
</dbReference>
<dbReference type="GO" id="GO:0016787">
    <property type="term" value="F:hydrolase activity"/>
    <property type="evidence" value="ECO:0007669"/>
    <property type="project" value="UniProtKB-KW"/>
</dbReference>
<proteinExistence type="inferred from homology"/>
<dbReference type="RefSeq" id="WP_093008763.1">
    <property type="nucleotide sequence ID" value="NZ_FNBC01000088.1"/>
</dbReference>
<protein>
    <recommendedName>
        <fullName evidence="5">Ribonuclease VapC</fullName>
        <shortName evidence="5">RNase VapC</shortName>
        <ecNumber evidence="5">3.1.-.-</ecNumber>
    </recommendedName>
    <alternativeName>
        <fullName evidence="5">Toxin VapC</fullName>
    </alternativeName>
</protein>
<dbReference type="SUPFAM" id="SSF88723">
    <property type="entry name" value="PIN domain-like"/>
    <property type="match status" value="1"/>
</dbReference>
<comment type="function">
    <text evidence="5">Toxic component of a toxin-antitoxin (TA) system. An RNase.</text>
</comment>
<feature type="binding site" evidence="5">
    <location>
        <position position="14"/>
    </location>
    <ligand>
        <name>Mg(2+)</name>
        <dbReference type="ChEBI" id="CHEBI:18420"/>
    </ligand>
</feature>
<evidence type="ECO:0000313" key="8">
    <source>
        <dbReference type="Proteomes" id="UP000199446"/>
    </source>
</evidence>
<keyword evidence="4 5" id="KW-0378">Hydrolase</keyword>
<dbReference type="Gene3D" id="3.40.50.1010">
    <property type="entry name" value="5'-nuclease"/>
    <property type="match status" value="1"/>
</dbReference>
<keyword evidence="1 5" id="KW-1277">Toxin-antitoxin system</keyword>
<dbReference type="EMBL" id="FNBC01000088">
    <property type="protein sequence ID" value="SDF54921.1"/>
    <property type="molecule type" value="Genomic_DNA"/>
</dbReference>
<keyword evidence="5" id="KW-0800">Toxin</keyword>
<dbReference type="InterPro" id="IPR022907">
    <property type="entry name" value="VapC_family"/>
</dbReference>
<dbReference type="GO" id="GO:0000287">
    <property type="term" value="F:magnesium ion binding"/>
    <property type="evidence" value="ECO:0007669"/>
    <property type="project" value="UniProtKB-UniRule"/>
</dbReference>
<accession>A0A1G7LZU9</accession>
<dbReference type="OrthoDB" id="32841at2"/>
<comment type="cofactor">
    <cofactor evidence="5">
        <name>Mg(2+)</name>
        <dbReference type="ChEBI" id="CHEBI:18420"/>
    </cofactor>
</comment>
<dbReference type="GO" id="GO:0090729">
    <property type="term" value="F:toxin activity"/>
    <property type="evidence" value="ECO:0007669"/>
    <property type="project" value="UniProtKB-KW"/>
</dbReference>
<evidence type="ECO:0000256" key="5">
    <source>
        <dbReference type="HAMAP-Rule" id="MF_00265"/>
    </source>
</evidence>
<evidence type="ECO:0000256" key="1">
    <source>
        <dbReference type="ARBA" id="ARBA00022649"/>
    </source>
</evidence>
<dbReference type="InterPro" id="IPR029060">
    <property type="entry name" value="PIN-like_dom_sf"/>
</dbReference>
<organism evidence="7 8">
    <name type="scientific">Thermus arciformis</name>
    <dbReference type="NCBI Taxonomy" id="482827"/>
    <lineage>
        <taxon>Bacteria</taxon>
        <taxon>Thermotogati</taxon>
        <taxon>Deinococcota</taxon>
        <taxon>Deinococci</taxon>
        <taxon>Thermales</taxon>
        <taxon>Thermaceae</taxon>
        <taxon>Thermus</taxon>
    </lineage>
</organism>
<feature type="domain" description="PIN" evidence="6">
    <location>
        <begin position="10"/>
        <end position="118"/>
    </location>
</feature>
<dbReference type="EC" id="3.1.-.-" evidence="5"/>